<evidence type="ECO:0000313" key="5">
    <source>
        <dbReference type="Proteomes" id="UP001152797"/>
    </source>
</evidence>
<dbReference type="Pfam" id="PF13812">
    <property type="entry name" value="PPR_3"/>
    <property type="match status" value="2"/>
</dbReference>
<dbReference type="NCBIfam" id="TIGR00756">
    <property type="entry name" value="PPR"/>
    <property type="match status" value="1"/>
</dbReference>
<sequence length="665" mass="73799">MEEILHHLGWLKPYRYWDKPPINWCRISQPSTVCFSFSHGHLQLLPAPQIERWVKRTQKIGPRKVTGVLQRLTKERGPALTAEVLKSMKEQQMEVNIFHVGAVIGACRQDWQLALSFLRGAMDDSLEVDQISYNAAISSCQRAALWRAALAILQDMAMESVSPNIISYNATIASCEEGGIALSLIEEMSLQQNQPDVISYNSAISACGKTGEWQAALHLFDFMASRDLISYNAAMSACARSQCWQQTFHLLRSMEQQQRPDEVSYGAVMRSLSGVASQWLLALELLRETDRRRLEANLIIRNSALFAIGHGNWRMVLSLLHDQQVVDVVTFTAAFQALEVGPSKVALALLEVAKRQVQLDPACRNSAVNALTKGTRWDLALHGCLVSHGDIVGYTSLMSHCPWEVAMSLLQSIMDRQLKADLLTFGACLCACEKSGRWEVALNFLMAMATTSCQADTMCCNVALSACENSSQWEMGLSLLFGGIGGIQCDTVSFNAALSSCATGHQWPSALELWRQLPNLELEPDLISYNALISSCQGQWQLALWFLEDLQRQEMLPDIVTLNSAMSALTSWQQVLLLFEEVSGEGPQGDIISYGICLDAMAAAAQWPWAVELLEAMSKQILRANALVYSAAILACEHCEQHQVAAELLWQMREEHKGPRTEATA</sequence>
<dbReference type="EMBL" id="CAMXCT020003957">
    <property type="protein sequence ID" value="CAL1160414.1"/>
    <property type="molecule type" value="Genomic_DNA"/>
</dbReference>
<dbReference type="EMBL" id="CAMXCT010003957">
    <property type="protein sequence ID" value="CAI4007039.1"/>
    <property type="molecule type" value="Genomic_DNA"/>
</dbReference>
<dbReference type="InterPro" id="IPR051240">
    <property type="entry name" value="Mito_RNA-Proc/Resp"/>
</dbReference>
<evidence type="ECO:0000256" key="1">
    <source>
        <dbReference type="ARBA" id="ARBA00022737"/>
    </source>
</evidence>
<feature type="repeat" description="PPR" evidence="2">
    <location>
        <begin position="196"/>
        <end position="230"/>
    </location>
</feature>
<dbReference type="OrthoDB" id="185373at2759"/>
<dbReference type="Pfam" id="PF01535">
    <property type="entry name" value="PPR"/>
    <property type="match status" value="1"/>
</dbReference>
<dbReference type="Proteomes" id="UP001152797">
    <property type="component" value="Unassembled WGS sequence"/>
</dbReference>
<keyword evidence="5" id="KW-1185">Reference proteome</keyword>
<gene>
    <name evidence="3" type="ORF">C1SCF055_LOCUS32624</name>
</gene>
<dbReference type="InterPro" id="IPR011990">
    <property type="entry name" value="TPR-like_helical_dom_sf"/>
</dbReference>
<proteinExistence type="predicted"/>
<dbReference type="PROSITE" id="PS51375">
    <property type="entry name" value="PPR"/>
    <property type="match status" value="3"/>
</dbReference>
<keyword evidence="1" id="KW-0677">Repeat</keyword>
<dbReference type="GO" id="GO:0003729">
    <property type="term" value="F:mRNA binding"/>
    <property type="evidence" value="ECO:0007669"/>
    <property type="project" value="TreeGrafter"/>
</dbReference>
<organism evidence="3">
    <name type="scientific">Cladocopium goreaui</name>
    <dbReference type="NCBI Taxonomy" id="2562237"/>
    <lineage>
        <taxon>Eukaryota</taxon>
        <taxon>Sar</taxon>
        <taxon>Alveolata</taxon>
        <taxon>Dinophyceae</taxon>
        <taxon>Suessiales</taxon>
        <taxon>Symbiodiniaceae</taxon>
        <taxon>Cladocopium</taxon>
    </lineage>
</organism>
<protein>
    <recommendedName>
        <fullName evidence="6">Pentatricopeptide repeat-containing protein, chloroplastic</fullName>
    </recommendedName>
</protein>
<evidence type="ECO:0000256" key="2">
    <source>
        <dbReference type="PROSITE-ProRule" id="PRU00708"/>
    </source>
</evidence>
<dbReference type="AlphaFoldDB" id="A0A9P1DDI6"/>
<accession>A0A9P1DDI6</accession>
<name>A0A9P1DDI6_9DINO</name>
<comment type="caution">
    <text evidence="3">The sequence shown here is derived from an EMBL/GenBank/DDBJ whole genome shotgun (WGS) entry which is preliminary data.</text>
</comment>
<dbReference type="InterPro" id="IPR002885">
    <property type="entry name" value="PPR_rpt"/>
</dbReference>
<reference evidence="3" key="1">
    <citation type="submission" date="2022-10" db="EMBL/GenBank/DDBJ databases">
        <authorList>
            <person name="Chen Y."/>
            <person name="Dougan E. K."/>
            <person name="Chan C."/>
            <person name="Rhodes N."/>
            <person name="Thang M."/>
        </authorList>
    </citation>
    <scope>NUCLEOTIDE SEQUENCE</scope>
</reference>
<dbReference type="PANTHER" id="PTHR47933">
    <property type="entry name" value="PENTATRICOPEPTIDE REPEAT-CONTAINING PROTEIN 1, MITOCHONDRIAL"/>
    <property type="match status" value="1"/>
</dbReference>
<reference evidence="4 5" key="2">
    <citation type="submission" date="2024-05" db="EMBL/GenBank/DDBJ databases">
        <authorList>
            <person name="Chen Y."/>
            <person name="Shah S."/>
            <person name="Dougan E. K."/>
            <person name="Thang M."/>
            <person name="Chan C."/>
        </authorList>
    </citation>
    <scope>NUCLEOTIDE SEQUENCE [LARGE SCALE GENOMIC DNA]</scope>
</reference>
<evidence type="ECO:0000313" key="3">
    <source>
        <dbReference type="EMBL" id="CAI4007039.1"/>
    </source>
</evidence>
<evidence type="ECO:0000313" key="4">
    <source>
        <dbReference type="EMBL" id="CAL4794351.1"/>
    </source>
</evidence>
<dbReference type="PANTHER" id="PTHR47933:SF11">
    <property type="entry name" value="PENTATRICOPEPTIDE REPEAT-CONTAINING PROTEIN 2"/>
    <property type="match status" value="1"/>
</dbReference>
<evidence type="ECO:0008006" key="6">
    <source>
        <dbReference type="Google" id="ProtNLM"/>
    </source>
</evidence>
<feature type="repeat" description="PPR" evidence="2">
    <location>
        <begin position="490"/>
        <end position="524"/>
    </location>
</feature>
<feature type="repeat" description="PPR" evidence="2">
    <location>
        <begin position="129"/>
        <end position="163"/>
    </location>
</feature>
<dbReference type="Gene3D" id="1.25.40.10">
    <property type="entry name" value="Tetratricopeptide repeat domain"/>
    <property type="match status" value="5"/>
</dbReference>
<dbReference type="EMBL" id="CAMXCT030003957">
    <property type="protein sequence ID" value="CAL4794351.1"/>
    <property type="molecule type" value="Genomic_DNA"/>
</dbReference>